<evidence type="ECO:0000313" key="2">
    <source>
        <dbReference type="EMBL" id="CAK7926118.1"/>
    </source>
</evidence>
<reference evidence="2" key="1">
    <citation type="submission" date="2024-01" db="EMBL/GenBank/DDBJ databases">
        <authorList>
            <person name="Webb A."/>
        </authorList>
    </citation>
    <scope>NUCLEOTIDE SEQUENCE</scope>
    <source>
        <strain evidence="2">Pm1</strain>
    </source>
</reference>
<gene>
    <name evidence="2" type="ORF">PM001_LOCUS11268</name>
</gene>
<dbReference type="EMBL" id="CAKLBY020000097">
    <property type="protein sequence ID" value="CAK7926118.1"/>
    <property type="molecule type" value="Genomic_DNA"/>
</dbReference>
<dbReference type="Proteomes" id="UP001162060">
    <property type="component" value="Unassembled WGS sequence"/>
</dbReference>
<evidence type="ECO:0000256" key="1">
    <source>
        <dbReference type="SAM" id="MobiDB-lite"/>
    </source>
</evidence>
<name>A0AAV1TXH5_9STRA</name>
<protein>
    <submittedName>
        <fullName evidence="2">Uncharacterized protein</fullName>
    </submittedName>
</protein>
<evidence type="ECO:0000313" key="3">
    <source>
        <dbReference type="Proteomes" id="UP001162060"/>
    </source>
</evidence>
<accession>A0AAV1TXH5</accession>
<feature type="region of interest" description="Disordered" evidence="1">
    <location>
        <begin position="1"/>
        <end position="25"/>
    </location>
</feature>
<comment type="caution">
    <text evidence="2">The sequence shown here is derived from an EMBL/GenBank/DDBJ whole genome shotgun (WGS) entry which is preliminary data.</text>
</comment>
<organism evidence="2 3">
    <name type="scientific">Peronospora matthiolae</name>
    <dbReference type="NCBI Taxonomy" id="2874970"/>
    <lineage>
        <taxon>Eukaryota</taxon>
        <taxon>Sar</taxon>
        <taxon>Stramenopiles</taxon>
        <taxon>Oomycota</taxon>
        <taxon>Peronosporomycetes</taxon>
        <taxon>Peronosporales</taxon>
        <taxon>Peronosporaceae</taxon>
        <taxon>Peronospora</taxon>
    </lineage>
</organism>
<sequence length="71" mass="7578">MNGRVVIPSGLSDDNNTAQAPPTTVRARAAPLTLVVVPSHARARSAVNGALQKVMKMLHGMDERVNKMELS</sequence>
<dbReference type="AlphaFoldDB" id="A0AAV1TXH5"/>
<proteinExistence type="predicted"/>